<evidence type="ECO:0000313" key="2">
    <source>
        <dbReference type="Proteomes" id="UP000265541"/>
    </source>
</evidence>
<dbReference type="RefSeq" id="WP_119483884.1">
    <property type="nucleotide sequence ID" value="NZ_QYJN01000001.1"/>
</dbReference>
<protein>
    <submittedName>
        <fullName evidence="1">Pyridoxamine 5'-phosphate oxidase family protein</fullName>
    </submittedName>
</protein>
<name>A0A3A0VV35_STAGA</name>
<dbReference type="AlphaFoldDB" id="A0A3A0VV35"/>
<dbReference type="Proteomes" id="UP000265541">
    <property type="component" value="Unassembled WGS sequence"/>
</dbReference>
<sequence length="151" mass="17428">MIMPDVMYKLLNGKHLEDKQEIVFILQTVTVEGYPHTAMLSVGEIVAIDMTHIRLALWPNTKTVQGLRLNGKANIVFVYDYQVYYVELDTREYISKQKDTYNRAKFVANVQQVKVDNAKYADVTSGISIQLHHPQDTILRWQTTVADLLRD</sequence>
<dbReference type="InterPro" id="IPR012349">
    <property type="entry name" value="Split_barrel_FMN-bd"/>
</dbReference>
<dbReference type="Gene3D" id="2.30.110.10">
    <property type="entry name" value="Electron Transport, Fmn-binding Protein, Chain A"/>
    <property type="match status" value="1"/>
</dbReference>
<reference evidence="1 2" key="1">
    <citation type="journal article" date="2016" name="Front. Microbiol.">
        <title>Comprehensive Phylogenetic Analysis of Bovine Non-aureus Staphylococci Species Based on Whole-Genome Sequencing.</title>
        <authorList>
            <person name="Naushad S."/>
            <person name="Barkema H.W."/>
            <person name="Luby C."/>
            <person name="Condas L.A."/>
            <person name="Nobrega D.B."/>
            <person name="Carson D.A."/>
            <person name="De Buck J."/>
        </authorList>
    </citation>
    <scope>NUCLEOTIDE SEQUENCE [LARGE SCALE GENOMIC DNA]</scope>
    <source>
        <strain evidence="1 2">SNUC 4781</strain>
    </source>
</reference>
<organism evidence="1 2">
    <name type="scientific">Staphylococcus gallinarum</name>
    <dbReference type="NCBI Taxonomy" id="1293"/>
    <lineage>
        <taxon>Bacteria</taxon>
        <taxon>Bacillati</taxon>
        <taxon>Bacillota</taxon>
        <taxon>Bacilli</taxon>
        <taxon>Bacillales</taxon>
        <taxon>Staphylococcaceae</taxon>
        <taxon>Staphylococcus</taxon>
    </lineage>
</organism>
<dbReference type="OrthoDB" id="6518717at2"/>
<proteinExistence type="predicted"/>
<dbReference type="SUPFAM" id="SSF50475">
    <property type="entry name" value="FMN-binding split barrel"/>
    <property type="match status" value="1"/>
</dbReference>
<gene>
    <name evidence="1" type="ORF">BUZ14_00560</name>
</gene>
<dbReference type="EMBL" id="QYJN01000001">
    <property type="protein sequence ID" value="RIP37069.1"/>
    <property type="molecule type" value="Genomic_DNA"/>
</dbReference>
<comment type="caution">
    <text evidence="1">The sequence shown here is derived from an EMBL/GenBank/DDBJ whole genome shotgun (WGS) entry which is preliminary data.</text>
</comment>
<accession>A0A3A0VV35</accession>
<evidence type="ECO:0000313" key="1">
    <source>
        <dbReference type="EMBL" id="RIP37069.1"/>
    </source>
</evidence>